<protein>
    <recommendedName>
        <fullName evidence="5">Zn(2)-C6 fungal-type domain-containing protein</fullName>
    </recommendedName>
</protein>
<feature type="compositionally biased region" description="Low complexity" evidence="4">
    <location>
        <begin position="373"/>
        <end position="387"/>
    </location>
</feature>
<dbReference type="CDD" id="cd00067">
    <property type="entry name" value="GAL4"/>
    <property type="match status" value="1"/>
</dbReference>
<dbReference type="InterPro" id="IPR051159">
    <property type="entry name" value="Hexapeptide_acetyltransf"/>
</dbReference>
<dbReference type="EMBL" id="ML976994">
    <property type="protein sequence ID" value="KAF1955622.1"/>
    <property type="molecule type" value="Genomic_DNA"/>
</dbReference>
<dbReference type="PANTHER" id="PTHR23416:SF76">
    <property type="entry name" value="ZN(II)2CYS6 TRANSCRIPTION FACTOR (EUROFUNG)"/>
    <property type="match status" value="1"/>
</dbReference>
<feature type="compositionally biased region" description="Polar residues" evidence="4">
    <location>
        <begin position="406"/>
        <end position="417"/>
    </location>
</feature>
<evidence type="ECO:0000256" key="4">
    <source>
        <dbReference type="SAM" id="MobiDB-lite"/>
    </source>
</evidence>
<name>A0A6A5TVF3_9PLEO</name>
<dbReference type="GO" id="GO:0000981">
    <property type="term" value="F:DNA-binding transcription factor activity, RNA polymerase II-specific"/>
    <property type="evidence" value="ECO:0007669"/>
    <property type="project" value="InterPro"/>
</dbReference>
<sequence length="688" mass="76029">MPAAVFAPLINPTGFMFKERTGEPPAFTAVNGRTSPLSPRKLHGMNGTSTETIHMRPYSRQSPEQPQESKVALPSREDRPPVRAGTDNSTNSIHSLSPTSSEHDNSPTSPTKRKRSSSSEDERSYHSPGGPVVSRPRLDSYASQQQGDSPTTISQVHQLTMERPPSRTLPPLDRIETDRTWPPPHNGPRNGYHEAHHRDPRPMELASDAIRDSHTDIHMPAMDSSDGFERSSTTEMTRAGVQVDPKKRKRQFANRTKTGCGTCRRRKKKCDEAKPECNNCQRGGFICEGYANKIPWPKNGVQKPHPPLQAKDRYPADAQLYHSHGNTRESYSEQNAQSDTNGARARPIVVEEHDRQPPRNSWNGWSEPPRASYPPEQQQQQAPAEYSQPPPTSSHARPSSRDQHLPPTTQAPPSSRQHNPRIYHHTPQTMSQVVNHSPVVTAEAALHHQAQSQPHHSHPPPMAPLTAAPPAPPPSHYAPPPPRPSKSEKDKMLSGEPFLPFTPQLIEERERCKAAVYRFNNADNPHKEIVRESRDNLFRAILAARWALAYSEPGKQVCGHFGREGVHIDAPFMCDYGYNLSIADNVDIGTGCRFLDSGRITVGRNSTIGANVTIDTQRMPQDVKMLKGSRRSAVAAEVHIGENVHVGSNCTILAGVRIGAGAIVHSGSVVVRDIPSNCIARGNPADYV</sequence>
<dbReference type="PROSITE" id="PS00463">
    <property type="entry name" value="ZN2_CY6_FUNGAL_1"/>
    <property type="match status" value="1"/>
</dbReference>
<dbReference type="GO" id="GO:0016407">
    <property type="term" value="F:acetyltransferase activity"/>
    <property type="evidence" value="ECO:0007669"/>
    <property type="project" value="InterPro"/>
</dbReference>
<dbReference type="InterPro" id="IPR011004">
    <property type="entry name" value="Trimer_LpxA-like_sf"/>
</dbReference>
<keyword evidence="3" id="KW-0539">Nucleus</keyword>
<dbReference type="SUPFAM" id="SSF57701">
    <property type="entry name" value="Zn2/Cys6 DNA-binding domain"/>
    <property type="match status" value="1"/>
</dbReference>
<evidence type="ECO:0000256" key="1">
    <source>
        <dbReference type="ARBA" id="ARBA00007274"/>
    </source>
</evidence>
<evidence type="ECO:0000256" key="3">
    <source>
        <dbReference type="ARBA" id="ARBA00023242"/>
    </source>
</evidence>
<dbReference type="InterPro" id="IPR001138">
    <property type="entry name" value="Zn2Cys6_DnaBD"/>
</dbReference>
<evidence type="ECO:0000259" key="5">
    <source>
        <dbReference type="PROSITE" id="PS50048"/>
    </source>
</evidence>
<comment type="similarity">
    <text evidence="1">Belongs to the transferase hexapeptide repeat family.</text>
</comment>
<dbReference type="InterPro" id="IPR001451">
    <property type="entry name" value="Hexapep"/>
</dbReference>
<dbReference type="AlphaFoldDB" id="A0A6A5TVF3"/>
<feature type="region of interest" description="Disordered" evidence="4">
    <location>
        <begin position="349"/>
        <end position="422"/>
    </location>
</feature>
<feature type="compositionally biased region" description="Polar residues" evidence="4">
    <location>
        <begin position="141"/>
        <end position="158"/>
    </location>
</feature>
<evidence type="ECO:0000313" key="7">
    <source>
        <dbReference type="Proteomes" id="UP000800035"/>
    </source>
</evidence>
<gene>
    <name evidence="6" type="ORF">CC80DRAFT_87932</name>
</gene>
<dbReference type="GO" id="GO:0008270">
    <property type="term" value="F:zinc ion binding"/>
    <property type="evidence" value="ECO:0007669"/>
    <property type="project" value="InterPro"/>
</dbReference>
<feature type="compositionally biased region" description="Polar residues" evidence="4">
    <location>
        <begin position="59"/>
        <end position="68"/>
    </location>
</feature>
<dbReference type="Pfam" id="PF12464">
    <property type="entry name" value="Mac"/>
    <property type="match status" value="1"/>
</dbReference>
<feature type="compositionally biased region" description="Polar residues" evidence="4">
    <location>
        <begin position="86"/>
        <end position="100"/>
    </location>
</feature>
<feature type="domain" description="Zn(2)-C6 fungal-type" evidence="5">
    <location>
        <begin position="259"/>
        <end position="287"/>
    </location>
</feature>
<dbReference type="SMART" id="SM01266">
    <property type="entry name" value="Mac"/>
    <property type="match status" value="1"/>
</dbReference>
<dbReference type="PANTHER" id="PTHR23416">
    <property type="entry name" value="SIALIC ACID SYNTHASE-RELATED"/>
    <property type="match status" value="1"/>
</dbReference>
<dbReference type="OrthoDB" id="25818at2759"/>
<dbReference type="Proteomes" id="UP000800035">
    <property type="component" value="Unassembled WGS sequence"/>
</dbReference>
<dbReference type="GO" id="GO:0008374">
    <property type="term" value="F:O-acyltransferase activity"/>
    <property type="evidence" value="ECO:0007669"/>
    <property type="project" value="TreeGrafter"/>
</dbReference>
<feature type="region of interest" description="Disordered" evidence="4">
    <location>
        <begin position="221"/>
        <end position="252"/>
    </location>
</feature>
<organism evidence="6 7">
    <name type="scientific">Byssothecium circinans</name>
    <dbReference type="NCBI Taxonomy" id="147558"/>
    <lineage>
        <taxon>Eukaryota</taxon>
        <taxon>Fungi</taxon>
        <taxon>Dikarya</taxon>
        <taxon>Ascomycota</taxon>
        <taxon>Pezizomycotina</taxon>
        <taxon>Dothideomycetes</taxon>
        <taxon>Pleosporomycetidae</taxon>
        <taxon>Pleosporales</taxon>
        <taxon>Massarineae</taxon>
        <taxon>Massarinaceae</taxon>
        <taxon>Byssothecium</taxon>
    </lineage>
</organism>
<feature type="compositionally biased region" description="Pro residues" evidence="4">
    <location>
        <begin position="459"/>
        <end position="484"/>
    </location>
</feature>
<dbReference type="Pfam" id="PF00132">
    <property type="entry name" value="Hexapep"/>
    <property type="match status" value="1"/>
</dbReference>
<dbReference type="InterPro" id="IPR036864">
    <property type="entry name" value="Zn2-C6_fun-type_DNA-bd_sf"/>
</dbReference>
<dbReference type="Gene3D" id="4.10.240.10">
    <property type="entry name" value="Zn(2)-C6 fungal-type DNA-binding domain"/>
    <property type="match status" value="1"/>
</dbReference>
<dbReference type="Gene3D" id="2.160.10.10">
    <property type="entry name" value="Hexapeptide repeat proteins"/>
    <property type="match status" value="1"/>
</dbReference>
<proteinExistence type="inferred from homology"/>
<reference evidence="6" key="1">
    <citation type="journal article" date="2020" name="Stud. Mycol.">
        <title>101 Dothideomycetes genomes: a test case for predicting lifestyles and emergence of pathogens.</title>
        <authorList>
            <person name="Haridas S."/>
            <person name="Albert R."/>
            <person name="Binder M."/>
            <person name="Bloem J."/>
            <person name="Labutti K."/>
            <person name="Salamov A."/>
            <person name="Andreopoulos B."/>
            <person name="Baker S."/>
            <person name="Barry K."/>
            <person name="Bills G."/>
            <person name="Bluhm B."/>
            <person name="Cannon C."/>
            <person name="Castanera R."/>
            <person name="Culley D."/>
            <person name="Daum C."/>
            <person name="Ezra D."/>
            <person name="Gonzalez J."/>
            <person name="Henrissat B."/>
            <person name="Kuo A."/>
            <person name="Liang C."/>
            <person name="Lipzen A."/>
            <person name="Lutzoni F."/>
            <person name="Magnuson J."/>
            <person name="Mondo S."/>
            <person name="Nolan M."/>
            <person name="Ohm R."/>
            <person name="Pangilinan J."/>
            <person name="Park H.-J."/>
            <person name="Ramirez L."/>
            <person name="Alfaro M."/>
            <person name="Sun H."/>
            <person name="Tritt A."/>
            <person name="Yoshinaga Y."/>
            <person name="Zwiers L.-H."/>
            <person name="Turgeon B."/>
            <person name="Goodwin S."/>
            <person name="Spatafora J."/>
            <person name="Crous P."/>
            <person name="Grigoriev I."/>
        </authorList>
    </citation>
    <scope>NUCLEOTIDE SEQUENCE</scope>
    <source>
        <strain evidence="6">CBS 675.92</strain>
    </source>
</reference>
<dbReference type="SMART" id="SM00066">
    <property type="entry name" value="GAL4"/>
    <property type="match status" value="1"/>
</dbReference>
<dbReference type="Pfam" id="PF00172">
    <property type="entry name" value="Zn_clus"/>
    <property type="match status" value="1"/>
</dbReference>
<dbReference type="SUPFAM" id="SSF51161">
    <property type="entry name" value="Trimeric LpxA-like enzymes"/>
    <property type="match status" value="1"/>
</dbReference>
<accession>A0A6A5TVF3</accession>
<keyword evidence="7" id="KW-1185">Reference proteome</keyword>
<dbReference type="PROSITE" id="PS50048">
    <property type="entry name" value="ZN2_CY6_FUNGAL_2"/>
    <property type="match status" value="1"/>
</dbReference>
<feature type="region of interest" description="Disordered" evidence="4">
    <location>
        <begin position="447"/>
        <end position="498"/>
    </location>
</feature>
<feature type="region of interest" description="Disordered" evidence="4">
    <location>
        <begin position="16"/>
        <end position="197"/>
    </location>
</feature>
<evidence type="ECO:0000256" key="2">
    <source>
        <dbReference type="ARBA" id="ARBA00022679"/>
    </source>
</evidence>
<evidence type="ECO:0000313" key="6">
    <source>
        <dbReference type="EMBL" id="KAF1955622.1"/>
    </source>
</evidence>
<dbReference type="InterPro" id="IPR024688">
    <property type="entry name" value="Mac_dom"/>
</dbReference>
<keyword evidence="2" id="KW-0808">Transferase</keyword>